<accession>A0A811U798</accession>
<proteinExistence type="predicted"/>
<keyword evidence="2" id="KW-1185">Reference proteome</keyword>
<dbReference type="AlphaFoldDB" id="A0A811U798"/>
<evidence type="ECO:0000313" key="1">
    <source>
        <dbReference type="EMBL" id="CAD6993857.1"/>
    </source>
</evidence>
<dbReference type="Proteomes" id="UP000606786">
    <property type="component" value="Unassembled WGS sequence"/>
</dbReference>
<evidence type="ECO:0000313" key="2">
    <source>
        <dbReference type="Proteomes" id="UP000606786"/>
    </source>
</evidence>
<protein>
    <submittedName>
        <fullName evidence="1">(Mediterranean fruit fly) hypothetical protein</fullName>
    </submittedName>
</protein>
<reference evidence="1" key="1">
    <citation type="submission" date="2020-11" db="EMBL/GenBank/DDBJ databases">
        <authorList>
            <person name="Whitehead M."/>
        </authorList>
    </citation>
    <scope>NUCLEOTIDE SEQUENCE</scope>
    <source>
        <strain evidence="1">EGII</strain>
    </source>
</reference>
<gene>
    <name evidence="1" type="ORF">CCAP1982_LOCUS2653</name>
</gene>
<name>A0A811U798_CERCA</name>
<feature type="non-terminal residue" evidence="1">
    <location>
        <position position="52"/>
    </location>
</feature>
<dbReference type="EMBL" id="CAJHJT010000001">
    <property type="protein sequence ID" value="CAD6993857.1"/>
    <property type="molecule type" value="Genomic_DNA"/>
</dbReference>
<sequence>MEISESDDDTIADEHVSFTTFTPLTNWTLNALKVGYRILDLPLRNAEFLLEK</sequence>
<comment type="caution">
    <text evidence="1">The sequence shown here is derived from an EMBL/GenBank/DDBJ whole genome shotgun (WGS) entry which is preliminary data.</text>
</comment>
<organism evidence="1 2">
    <name type="scientific">Ceratitis capitata</name>
    <name type="common">Mediterranean fruit fly</name>
    <name type="synonym">Tephritis capitata</name>
    <dbReference type="NCBI Taxonomy" id="7213"/>
    <lineage>
        <taxon>Eukaryota</taxon>
        <taxon>Metazoa</taxon>
        <taxon>Ecdysozoa</taxon>
        <taxon>Arthropoda</taxon>
        <taxon>Hexapoda</taxon>
        <taxon>Insecta</taxon>
        <taxon>Pterygota</taxon>
        <taxon>Neoptera</taxon>
        <taxon>Endopterygota</taxon>
        <taxon>Diptera</taxon>
        <taxon>Brachycera</taxon>
        <taxon>Muscomorpha</taxon>
        <taxon>Tephritoidea</taxon>
        <taxon>Tephritidae</taxon>
        <taxon>Ceratitis</taxon>
        <taxon>Ceratitis</taxon>
    </lineage>
</organism>